<gene>
    <name evidence="2" type="ORF">FHR31_001245</name>
</gene>
<reference evidence="2 3" key="1">
    <citation type="submission" date="2020-08" db="EMBL/GenBank/DDBJ databases">
        <title>Sequencing the genomes of 1000 actinobacteria strains.</title>
        <authorList>
            <person name="Klenk H.-P."/>
        </authorList>
    </citation>
    <scope>NUCLEOTIDE SEQUENCE [LARGE SCALE GENOMIC DNA]</scope>
    <source>
        <strain evidence="2 3">DSM 22242</strain>
    </source>
</reference>
<dbReference type="PROSITE" id="PS50937">
    <property type="entry name" value="HTH_MERR_2"/>
    <property type="match status" value="1"/>
</dbReference>
<evidence type="ECO:0000313" key="3">
    <source>
        <dbReference type="Proteomes" id="UP000530850"/>
    </source>
</evidence>
<dbReference type="AlphaFoldDB" id="A0A7W5D1Z4"/>
<organism evidence="2 3">
    <name type="scientific">Parvibacter caecicola</name>
    <dbReference type="NCBI Taxonomy" id="747645"/>
    <lineage>
        <taxon>Bacteria</taxon>
        <taxon>Bacillati</taxon>
        <taxon>Actinomycetota</taxon>
        <taxon>Coriobacteriia</taxon>
        <taxon>Coriobacteriales</taxon>
        <taxon>Coriobacteriaceae</taxon>
        <taxon>Parvibacter</taxon>
    </lineage>
</organism>
<evidence type="ECO:0000313" key="2">
    <source>
        <dbReference type="EMBL" id="MBB3171427.1"/>
    </source>
</evidence>
<dbReference type="GO" id="GO:0006355">
    <property type="term" value="P:regulation of DNA-templated transcription"/>
    <property type="evidence" value="ECO:0007669"/>
    <property type="project" value="InterPro"/>
</dbReference>
<protein>
    <recommendedName>
        <fullName evidence="1">HTH merR-type domain-containing protein</fullName>
    </recommendedName>
</protein>
<dbReference type="InterPro" id="IPR009061">
    <property type="entry name" value="DNA-bd_dom_put_sf"/>
</dbReference>
<dbReference type="SUPFAM" id="SSF46955">
    <property type="entry name" value="Putative DNA-binding domain"/>
    <property type="match status" value="1"/>
</dbReference>
<dbReference type="GO" id="GO:0003677">
    <property type="term" value="F:DNA binding"/>
    <property type="evidence" value="ECO:0007669"/>
    <property type="project" value="InterPro"/>
</dbReference>
<accession>A0A7W5D1Z4</accession>
<dbReference type="Gene3D" id="1.10.1660.10">
    <property type="match status" value="1"/>
</dbReference>
<evidence type="ECO:0000259" key="1">
    <source>
        <dbReference type="PROSITE" id="PS50937"/>
    </source>
</evidence>
<dbReference type="InterPro" id="IPR000551">
    <property type="entry name" value="MerR-type_HTH_dom"/>
</dbReference>
<feature type="domain" description="HTH merR-type" evidence="1">
    <location>
        <begin position="4"/>
        <end position="31"/>
    </location>
</feature>
<sequence length="70" mass="7703">MEELLTVREVVRMTGVSERTLYLYDKSGLVTIALSVSNGGGECCARLGWRRFGVVETGGSLPFLDSIRIH</sequence>
<dbReference type="EMBL" id="JACHYA010000003">
    <property type="protein sequence ID" value="MBB3171427.1"/>
    <property type="molecule type" value="Genomic_DNA"/>
</dbReference>
<proteinExistence type="predicted"/>
<dbReference type="GeneID" id="93357704"/>
<comment type="caution">
    <text evidence="2">The sequence shown here is derived from an EMBL/GenBank/DDBJ whole genome shotgun (WGS) entry which is preliminary data.</text>
</comment>
<dbReference type="RefSeq" id="WP_148041087.1">
    <property type="nucleotide sequence ID" value="NZ_JACHYA010000003.1"/>
</dbReference>
<name>A0A7W5D1Z4_9ACTN</name>
<dbReference type="Proteomes" id="UP000530850">
    <property type="component" value="Unassembled WGS sequence"/>
</dbReference>